<dbReference type="Proteomes" id="UP001329151">
    <property type="component" value="Chromosome"/>
</dbReference>
<evidence type="ECO:0000256" key="1">
    <source>
        <dbReference type="SAM" id="MobiDB-lite"/>
    </source>
</evidence>
<keyword evidence="3" id="KW-1185">Reference proteome</keyword>
<proteinExistence type="predicted"/>
<evidence type="ECO:0008006" key="4">
    <source>
        <dbReference type="Google" id="ProtNLM"/>
    </source>
</evidence>
<reference evidence="2 3" key="1">
    <citation type="submission" date="2023-10" db="EMBL/GenBank/DDBJ databases">
        <title>Complete Genome Sequence of Limnobacter thiooxidans CS-K2T, Isolated from freshwater lake sediments in Bavaria, Germany.</title>
        <authorList>
            <person name="Naruki M."/>
            <person name="Watanabe A."/>
            <person name="Warashina T."/>
            <person name="Morita T."/>
            <person name="Arakawa K."/>
        </authorList>
    </citation>
    <scope>NUCLEOTIDE SEQUENCE [LARGE SCALE GENOMIC DNA]</scope>
    <source>
        <strain evidence="2 3">CS-K2</strain>
    </source>
</reference>
<feature type="compositionally biased region" description="Basic and acidic residues" evidence="1">
    <location>
        <begin position="24"/>
        <end position="45"/>
    </location>
</feature>
<sequence length="75" mass="8732">MTQSLLAKLDELQAKVSTLAKALEQSRHESRSSKEEISNLRRDNERLQKKVVHAQGQINQMLNQWFPELELNSEE</sequence>
<feature type="region of interest" description="Disordered" evidence="1">
    <location>
        <begin position="23"/>
        <end position="45"/>
    </location>
</feature>
<dbReference type="EMBL" id="AP028947">
    <property type="protein sequence ID" value="BET26423.1"/>
    <property type="molecule type" value="Genomic_DNA"/>
</dbReference>
<dbReference type="Gene3D" id="1.20.5.300">
    <property type="match status" value="1"/>
</dbReference>
<evidence type="ECO:0000313" key="3">
    <source>
        <dbReference type="Proteomes" id="UP001329151"/>
    </source>
</evidence>
<protein>
    <recommendedName>
        <fullName evidence="4">Cell division protein ZapB</fullName>
    </recommendedName>
</protein>
<name>A0AA86J195_9BURK</name>
<dbReference type="KEGG" id="lto:RGQ30_19240"/>
<organism evidence="2 3">
    <name type="scientific">Limnobacter thiooxidans</name>
    <dbReference type="NCBI Taxonomy" id="131080"/>
    <lineage>
        <taxon>Bacteria</taxon>
        <taxon>Pseudomonadati</taxon>
        <taxon>Pseudomonadota</taxon>
        <taxon>Betaproteobacteria</taxon>
        <taxon>Burkholderiales</taxon>
        <taxon>Burkholderiaceae</taxon>
        <taxon>Limnobacter</taxon>
    </lineage>
</organism>
<evidence type="ECO:0000313" key="2">
    <source>
        <dbReference type="EMBL" id="BET26423.1"/>
    </source>
</evidence>
<accession>A0AA86J195</accession>
<dbReference type="AlphaFoldDB" id="A0AA86J195"/>
<gene>
    <name evidence="2" type="ORF">RGQ30_19240</name>
</gene>
<dbReference type="RefSeq" id="WP_130556102.1">
    <property type="nucleotide sequence ID" value="NZ_AP028947.1"/>
</dbReference>